<dbReference type="PANTHER" id="PTHR20883:SF48">
    <property type="entry name" value="ECTOINE DIOXYGENASE"/>
    <property type="match status" value="1"/>
</dbReference>
<name>A0ABU3R5Z3_9BACL</name>
<evidence type="ECO:0000313" key="2">
    <source>
        <dbReference type="Proteomes" id="UP001260980"/>
    </source>
</evidence>
<accession>A0ABU3R5Z3</accession>
<keyword evidence="1" id="KW-0223">Dioxygenase</keyword>
<dbReference type="SUPFAM" id="SSF51197">
    <property type="entry name" value="Clavaminate synthase-like"/>
    <property type="match status" value="1"/>
</dbReference>
<proteinExistence type="predicted"/>
<dbReference type="RefSeq" id="WP_315948967.1">
    <property type="nucleotide sequence ID" value="NZ_JAWCUD010000001.1"/>
</dbReference>
<dbReference type="Pfam" id="PF05721">
    <property type="entry name" value="PhyH"/>
    <property type="match status" value="1"/>
</dbReference>
<dbReference type="EMBL" id="JAWCUD010000001">
    <property type="protein sequence ID" value="MDU0199690.1"/>
    <property type="molecule type" value="Genomic_DNA"/>
</dbReference>
<comment type="caution">
    <text evidence="1">The sequence shown here is derived from an EMBL/GenBank/DDBJ whole genome shotgun (WGS) entry which is preliminary data.</text>
</comment>
<dbReference type="Gene3D" id="2.60.120.620">
    <property type="entry name" value="q2cbj1_9rhob like domain"/>
    <property type="match status" value="1"/>
</dbReference>
<reference evidence="1 2" key="1">
    <citation type="submission" date="2023-10" db="EMBL/GenBank/DDBJ databases">
        <title>Paenibacillus strain PFR10 Genome sequencing and assembly.</title>
        <authorList>
            <person name="Kim I."/>
        </authorList>
    </citation>
    <scope>NUCLEOTIDE SEQUENCE [LARGE SCALE GENOMIC DNA]</scope>
    <source>
        <strain evidence="1 2">PFR10</strain>
    </source>
</reference>
<keyword evidence="2" id="KW-1185">Reference proteome</keyword>
<organism evidence="1 2">
    <name type="scientific">Paenibacillus violae</name>
    <dbReference type="NCBI Taxonomy" id="3077234"/>
    <lineage>
        <taxon>Bacteria</taxon>
        <taxon>Bacillati</taxon>
        <taxon>Bacillota</taxon>
        <taxon>Bacilli</taxon>
        <taxon>Bacillales</taxon>
        <taxon>Paenibacillaceae</taxon>
        <taxon>Paenibacillus</taxon>
    </lineage>
</organism>
<sequence length="259" mass="29098">MNSNTTIHKIEEALLALGVTDDLLTAEEKKSLDEKGFVLFSGMLNAEELESFRAKYEELMDIEGMNAGKEVHQEEGTRRLSDLVNKGECFDRVYTHPKLLAAIYHVLQREFMLSSLNARDAIPGAGLQALHADWGARKEHEPFHVCNSIWLIDDFTPDNGATRVVPGTHKLPGYPHEYGVDSLAPHPQEELIVAPAGSVGVFNSHLWHGGTLNQTAKTRRALHAYFTAREHKQQLDQAAYIRKRTYDRISPAARYILNV</sequence>
<keyword evidence="1" id="KW-0560">Oxidoreductase</keyword>
<protein>
    <submittedName>
        <fullName evidence="1">Phytanoyl-CoA dioxygenase family protein</fullName>
    </submittedName>
</protein>
<dbReference type="Proteomes" id="UP001260980">
    <property type="component" value="Unassembled WGS sequence"/>
</dbReference>
<evidence type="ECO:0000313" key="1">
    <source>
        <dbReference type="EMBL" id="MDU0199690.1"/>
    </source>
</evidence>
<dbReference type="InterPro" id="IPR008775">
    <property type="entry name" value="Phytyl_CoA_dOase-like"/>
</dbReference>
<dbReference type="GO" id="GO:0051213">
    <property type="term" value="F:dioxygenase activity"/>
    <property type="evidence" value="ECO:0007669"/>
    <property type="project" value="UniProtKB-KW"/>
</dbReference>
<dbReference type="PANTHER" id="PTHR20883">
    <property type="entry name" value="PHYTANOYL-COA DIOXYGENASE DOMAIN CONTAINING 1"/>
    <property type="match status" value="1"/>
</dbReference>
<gene>
    <name evidence="1" type="ORF">RQP52_01245</name>
</gene>